<keyword evidence="2" id="KW-0808">Transferase</keyword>
<dbReference type="FunFam" id="1.10.510.10:FF:000698">
    <property type="entry name" value="Serine/threonine-protein kinase tousled-like 1"/>
    <property type="match status" value="1"/>
</dbReference>
<protein>
    <recommendedName>
        <fullName evidence="9">Protein kinase domain-containing protein</fullName>
    </recommendedName>
</protein>
<feature type="compositionally biased region" description="Polar residues" evidence="8">
    <location>
        <begin position="41"/>
        <end position="69"/>
    </location>
</feature>
<dbReference type="SUPFAM" id="SSF56112">
    <property type="entry name" value="Protein kinase-like (PK-like)"/>
    <property type="match status" value="1"/>
</dbReference>
<dbReference type="SMART" id="SM00220">
    <property type="entry name" value="S_TKc"/>
    <property type="match status" value="1"/>
</dbReference>
<feature type="region of interest" description="Disordered" evidence="8">
    <location>
        <begin position="187"/>
        <end position="216"/>
    </location>
</feature>
<accession>A0A815QZ06</accession>
<dbReference type="InterPro" id="IPR017441">
    <property type="entry name" value="Protein_kinase_ATP_BS"/>
</dbReference>
<organism evidence="10 11">
    <name type="scientific">Rotaria magnacalcarata</name>
    <dbReference type="NCBI Taxonomy" id="392030"/>
    <lineage>
        <taxon>Eukaryota</taxon>
        <taxon>Metazoa</taxon>
        <taxon>Spiralia</taxon>
        <taxon>Gnathifera</taxon>
        <taxon>Rotifera</taxon>
        <taxon>Eurotatoria</taxon>
        <taxon>Bdelloidea</taxon>
        <taxon>Philodinida</taxon>
        <taxon>Philodinidae</taxon>
        <taxon>Rotaria</taxon>
    </lineage>
</organism>
<dbReference type="Pfam" id="PF00069">
    <property type="entry name" value="Pkinase"/>
    <property type="match status" value="1"/>
</dbReference>
<dbReference type="PROSITE" id="PS00107">
    <property type="entry name" value="PROTEIN_KINASE_ATP"/>
    <property type="match status" value="1"/>
</dbReference>
<dbReference type="InterPro" id="IPR008271">
    <property type="entry name" value="Ser/Thr_kinase_AS"/>
</dbReference>
<evidence type="ECO:0000256" key="1">
    <source>
        <dbReference type="ARBA" id="ARBA00022527"/>
    </source>
</evidence>
<dbReference type="GO" id="GO:0035556">
    <property type="term" value="P:intracellular signal transduction"/>
    <property type="evidence" value="ECO:0007669"/>
    <property type="project" value="TreeGrafter"/>
</dbReference>
<dbReference type="Gene3D" id="1.10.510.10">
    <property type="entry name" value="Transferase(Phosphotransferase) domain 1"/>
    <property type="match status" value="1"/>
</dbReference>
<feature type="coiled-coil region" evidence="7">
    <location>
        <begin position="433"/>
        <end position="467"/>
    </location>
</feature>
<feature type="binding site" evidence="6">
    <location>
        <position position="511"/>
    </location>
    <ligand>
        <name>ATP</name>
        <dbReference type="ChEBI" id="CHEBI:30616"/>
    </ligand>
</feature>
<feature type="region of interest" description="Disordered" evidence="8">
    <location>
        <begin position="1"/>
        <end position="74"/>
    </location>
</feature>
<dbReference type="GO" id="GO:0005524">
    <property type="term" value="F:ATP binding"/>
    <property type="evidence" value="ECO:0007669"/>
    <property type="project" value="UniProtKB-UniRule"/>
</dbReference>
<comment type="caution">
    <text evidence="10">The sequence shown here is derived from an EMBL/GenBank/DDBJ whole genome shotgun (WGS) entry which is preliminary data.</text>
</comment>
<feature type="coiled-coil region" evidence="7">
    <location>
        <begin position="341"/>
        <end position="375"/>
    </location>
</feature>
<evidence type="ECO:0000256" key="5">
    <source>
        <dbReference type="ARBA" id="ARBA00022840"/>
    </source>
</evidence>
<feature type="compositionally biased region" description="Polar residues" evidence="8">
    <location>
        <begin position="393"/>
        <end position="406"/>
    </location>
</feature>
<keyword evidence="4" id="KW-0418">Kinase</keyword>
<evidence type="ECO:0000259" key="9">
    <source>
        <dbReference type="PROSITE" id="PS50011"/>
    </source>
</evidence>
<dbReference type="CDD" id="cd13990">
    <property type="entry name" value="STKc_TLK"/>
    <property type="match status" value="1"/>
</dbReference>
<sequence length="787" mass="89604">MPSIDKMNLVSKPSENQFNSRGQNVLPIDNNFPSFKLFPQRSDSIDNSNNRASPLNNGQGTTPKNPSTTDIDEHECNPLAVSPFRLFGTSTTVSASNQTLVKTPNANSLKKFSSTTDKPRRKRTPKVEDNSDGQKVKRRKSELNMNQKQLTLMELQTPITTEKKVNLNPELFTAKNSANYREIGFSPVSSAQSDSGSNSNHTSESSNNSTANSKQTQTDIIGAITSTSNELEAKNSQIQMLTRERDDLRRQLTDTKKDLDKQTNILQKCLGVNKKLLVEKSTLERKQARQKCMENRLRLGQFVTQRQGATFVENWTDGTAFTDITRQGATFVENWTDGTAFTDITRQQEMLQRAREELERERRNLLRRRPIYEVKEKPIKISVTRAKSKDRGNSSLATNDESSNDGIKTASDANKAVLISDWYESDEVLRLRNASLKKEEVDLQIEYEKLERERNLHIRELKRIYNEDHSRFQDHPVLNDRYLLLSLIGKGGFSEVHKAFCLKEQRYVAVKVHQLNKEWKEEKKANYIKHALRECDILKTLDHPRIVRLYDVFEIDTDSFCTVLEYIEGNDIDFFLKQHKVIPEKEARSVMMQTVSALRYLNNGIKPPVIHFDLKPANILLGSGTSSGEIKITDFGLSKQMCEDTYDPEHGMDLTSQGAGTYWYLPPEVFVQGPNPPKISSKVDVWSLGCIFFQCLYGRKPYGHNQSQAAILENQTILKAKEIEFPAKPIVSDGAKTFIRRCLTYSVRDRPDVNLLADDEYLRSYPKRATTNASARTAQLTMNDGSN</sequence>
<keyword evidence="5 6" id="KW-0067">ATP-binding</keyword>
<dbReference type="OrthoDB" id="346907at2759"/>
<evidence type="ECO:0000256" key="2">
    <source>
        <dbReference type="ARBA" id="ARBA00022679"/>
    </source>
</evidence>
<dbReference type="PANTHER" id="PTHR22974:SF23">
    <property type="entry name" value="TOUSLED-LIKE KINASE, ISOFORM G"/>
    <property type="match status" value="1"/>
</dbReference>
<dbReference type="AlphaFoldDB" id="A0A815QZ06"/>
<dbReference type="PANTHER" id="PTHR22974">
    <property type="entry name" value="MIXED LINEAGE PROTEIN KINASE"/>
    <property type="match status" value="1"/>
</dbReference>
<keyword evidence="1" id="KW-0723">Serine/threonine-protein kinase</keyword>
<feature type="compositionally biased region" description="Polar residues" evidence="8">
    <location>
        <begin position="98"/>
        <end position="116"/>
    </location>
</feature>
<dbReference type="GO" id="GO:0005634">
    <property type="term" value="C:nucleus"/>
    <property type="evidence" value="ECO:0007669"/>
    <property type="project" value="TreeGrafter"/>
</dbReference>
<dbReference type="GO" id="GO:0007059">
    <property type="term" value="P:chromosome segregation"/>
    <property type="evidence" value="ECO:0007669"/>
    <property type="project" value="TreeGrafter"/>
</dbReference>
<feature type="compositionally biased region" description="Polar residues" evidence="8">
    <location>
        <begin position="11"/>
        <end position="23"/>
    </location>
</feature>
<evidence type="ECO:0000256" key="8">
    <source>
        <dbReference type="SAM" id="MobiDB-lite"/>
    </source>
</evidence>
<gene>
    <name evidence="10" type="ORF">KQP761_LOCUS12980</name>
</gene>
<keyword evidence="7" id="KW-0175">Coiled coil</keyword>
<dbReference type="GO" id="GO:0004674">
    <property type="term" value="F:protein serine/threonine kinase activity"/>
    <property type="evidence" value="ECO:0007669"/>
    <property type="project" value="UniProtKB-KW"/>
</dbReference>
<dbReference type="InterPro" id="IPR011009">
    <property type="entry name" value="Kinase-like_dom_sf"/>
</dbReference>
<feature type="coiled-coil region" evidence="7">
    <location>
        <begin position="224"/>
        <end position="265"/>
    </location>
</feature>
<evidence type="ECO:0000256" key="4">
    <source>
        <dbReference type="ARBA" id="ARBA00022777"/>
    </source>
</evidence>
<dbReference type="PROSITE" id="PS50011">
    <property type="entry name" value="PROTEIN_KINASE_DOM"/>
    <property type="match status" value="1"/>
</dbReference>
<reference evidence="10" key="1">
    <citation type="submission" date="2021-02" db="EMBL/GenBank/DDBJ databases">
        <authorList>
            <person name="Nowell W R."/>
        </authorList>
    </citation>
    <scope>NUCLEOTIDE SEQUENCE</scope>
</reference>
<dbReference type="InterPro" id="IPR000719">
    <property type="entry name" value="Prot_kinase_dom"/>
</dbReference>
<feature type="domain" description="Protein kinase" evidence="9">
    <location>
        <begin position="482"/>
        <end position="762"/>
    </location>
</feature>
<dbReference type="Proteomes" id="UP000663834">
    <property type="component" value="Unassembled WGS sequence"/>
</dbReference>
<evidence type="ECO:0000256" key="3">
    <source>
        <dbReference type="ARBA" id="ARBA00022741"/>
    </source>
</evidence>
<keyword evidence="3 6" id="KW-0547">Nucleotide-binding</keyword>
<evidence type="ECO:0000313" key="11">
    <source>
        <dbReference type="Proteomes" id="UP000663834"/>
    </source>
</evidence>
<evidence type="ECO:0000256" key="7">
    <source>
        <dbReference type="SAM" id="Coils"/>
    </source>
</evidence>
<dbReference type="PROSITE" id="PS00108">
    <property type="entry name" value="PROTEIN_KINASE_ST"/>
    <property type="match status" value="1"/>
</dbReference>
<feature type="compositionally biased region" description="Low complexity" evidence="8">
    <location>
        <begin position="189"/>
        <end position="213"/>
    </location>
</feature>
<name>A0A815QZ06_9BILA</name>
<dbReference type="EMBL" id="CAJNOW010005995">
    <property type="protein sequence ID" value="CAF1469860.1"/>
    <property type="molecule type" value="Genomic_DNA"/>
</dbReference>
<evidence type="ECO:0000313" key="10">
    <source>
        <dbReference type="EMBL" id="CAF1469860.1"/>
    </source>
</evidence>
<proteinExistence type="predicted"/>
<feature type="compositionally biased region" description="Basic and acidic residues" evidence="8">
    <location>
        <begin position="125"/>
        <end position="135"/>
    </location>
</feature>
<feature type="region of interest" description="Disordered" evidence="8">
    <location>
        <begin position="98"/>
        <end position="148"/>
    </location>
</feature>
<feature type="region of interest" description="Disordered" evidence="8">
    <location>
        <begin position="383"/>
        <end position="408"/>
    </location>
</feature>
<evidence type="ECO:0000256" key="6">
    <source>
        <dbReference type="PROSITE-ProRule" id="PRU10141"/>
    </source>
</evidence>